<dbReference type="AlphaFoldDB" id="A0A7V8NSY6"/>
<organism evidence="1 2">
    <name type="scientific">Candidatus Acidiferrum panamense</name>
    <dbReference type="NCBI Taxonomy" id="2741543"/>
    <lineage>
        <taxon>Bacteria</taxon>
        <taxon>Pseudomonadati</taxon>
        <taxon>Acidobacteriota</taxon>
        <taxon>Terriglobia</taxon>
        <taxon>Candidatus Acidiferrales</taxon>
        <taxon>Candidatus Acidiferrum</taxon>
    </lineage>
</organism>
<sequence length="361" mass="40640">MRLVWLACLGFGGLLAAAPQDPELNVNSRYLVETVIVAGDGWSTDLASEPNEKISVGLRRQILALIGTKLNPNLLDDLAARLRKEFQARAVSHRLKRGDQPDSVRVVFEIKVPPTRFDVSVPKFLYNAKQGWSGAVEGTGTIERNSFTLGLVSDQDELVERYTGLRARYENTRLGTDRVRVRFQFEDYHNQWNGATRNQLLLGGEPADLTSGVYRTRQNFEPVVSFVIAKPLTLSVGTSFERFEDQFPAANTEAANALLATLRYQWQLEDSDTRQDVDAGYSLHAATRILKSDFVYLRQQWTLHYTLRRGKHTVTDGVQFGFLSGHAPLFERYVAGDSTQLRGWNKYEIDPLGGNRIVTNS</sequence>
<dbReference type="Gene3D" id="2.40.160.50">
    <property type="entry name" value="membrane protein fhac: a member of the omp85/tpsb transporter family"/>
    <property type="match status" value="1"/>
</dbReference>
<reference evidence="1" key="1">
    <citation type="submission" date="2020-06" db="EMBL/GenBank/DDBJ databases">
        <title>Legume-microbial interactions unlock mineral nutrients during tropical forest succession.</title>
        <authorList>
            <person name="Epihov D.Z."/>
        </authorList>
    </citation>
    <scope>NUCLEOTIDE SEQUENCE [LARGE SCALE GENOMIC DNA]</scope>
    <source>
        <strain evidence="1">Pan2503</strain>
    </source>
</reference>
<feature type="non-terminal residue" evidence="1">
    <location>
        <position position="361"/>
    </location>
</feature>
<proteinExistence type="predicted"/>
<keyword evidence="2" id="KW-1185">Reference proteome</keyword>
<comment type="caution">
    <text evidence="1">The sequence shown here is derived from an EMBL/GenBank/DDBJ whole genome shotgun (WGS) entry which is preliminary data.</text>
</comment>
<dbReference type="EMBL" id="JACDQQ010001693">
    <property type="protein sequence ID" value="MBA0086826.1"/>
    <property type="molecule type" value="Genomic_DNA"/>
</dbReference>
<accession>A0A7V8NSY6</accession>
<protein>
    <submittedName>
        <fullName evidence="1">BamA/TamA family outer membrane protein</fullName>
    </submittedName>
</protein>
<dbReference type="Proteomes" id="UP000567293">
    <property type="component" value="Unassembled WGS sequence"/>
</dbReference>
<name>A0A7V8NSY6_9BACT</name>
<gene>
    <name evidence="1" type="ORF">HRJ53_17735</name>
</gene>
<evidence type="ECO:0000313" key="2">
    <source>
        <dbReference type="Proteomes" id="UP000567293"/>
    </source>
</evidence>
<evidence type="ECO:0000313" key="1">
    <source>
        <dbReference type="EMBL" id="MBA0086826.1"/>
    </source>
</evidence>